<name>A0ABP9MM76_9FLAO</name>
<evidence type="ECO:0000313" key="1">
    <source>
        <dbReference type="EMBL" id="GAA5097331.1"/>
    </source>
</evidence>
<accession>A0ABP9MM76</accession>
<evidence type="ECO:0000313" key="2">
    <source>
        <dbReference type="Proteomes" id="UP001500353"/>
    </source>
</evidence>
<dbReference type="Proteomes" id="UP001500353">
    <property type="component" value="Unassembled WGS sequence"/>
</dbReference>
<organism evidence="1 2">
    <name type="scientific">Chryseobacterium ginsengisoli</name>
    <dbReference type="NCBI Taxonomy" id="363853"/>
    <lineage>
        <taxon>Bacteria</taxon>
        <taxon>Pseudomonadati</taxon>
        <taxon>Bacteroidota</taxon>
        <taxon>Flavobacteriia</taxon>
        <taxon>Flavobacteriales</taxon>
        <taxon>Weeksellaceae</taxon>
        <taxon>Chryseobacterium group</taxon>
        <taxon>Chryseobacterium</taxon>
    </lineage>
</organism>
<reference evidence="2" key="1">
    <citation type="journal article" date="2019" name="Int. J. Syst. Evol. Microbiol.">
        <title>The Global Catalogue of Microorganisms (GCM) 10K type strain sequencing project: providing services to taxonomists for standard genome sequencing and annotation.</title>
        <authorList>
            <consortium name="The Broad Institute Genomics Platform"/>
            <consortium name="The Broad Institute Genome Sequencing Center for Infectious Disease"/>
            <person name="Wu L."/>
            <person name="Ma J."/>
        </authorList>
    </citation>
    <scope>NUCLEOTIDE SEQUENCE [LARGE SCALE GENOMIC DNA]</scope>
    <source>
        <strain evidence="2">JCM 18019</strain>
    </source>
</reference>
<dbReference type="RefSeq" id="WP_345206370.1">
    <property type="nucleotide sequence ID" value="NZ_BAABHX010000005.1"/>
</dbReference>
<comment type="caution">
    <text evidence="1">The sequence shown here is derived from an EMBL/GenBank/DDBJ whole genome shotgun (WGS) entry which is preliminary data.</text>
</comment>
<sequence length="228" mass="27373">MGTLHEVYQLKPKVIISGAILHVRKDQENLFSEKYNIDKNLHNERQGIFSNTGVTNSTDGKIERYAMHANEKTINFEESGLYISIQGGSKYGFEKDFNKFLNEMSPYLEDALFYVFWDTIIYRYKIINGKLYFESTENFANWNYSFEKYILANYSSSQQIIADFYVEETDEIILHHIERIKYDDDPKEFYEVEEYEELLTKINHYKEYISMERFTELKNWLKTQINNY</sequence>
<dbReference type="EMBL" id="BAABHX010000005">
    <property type="protein sequence ID" value="GAA5097331.1"/>
    <property type="molecule type" value="Genomic_DNA"/>
</dbReference>
<keyword evidence="2" id="KW-1185">Reference proteome</keyword>
<protein>
    <submittedName>
        <fullName evidence="1">Uncharacterized protein</fullName>
    </submittedName>
</protein>
<gene>
    <name evidence="1" type="ORF">GCM10023210_32280</name>
</gene>
<proteinExistence type="predicted"/>